<organism evidence="3 4">
    <name type="scientific">Prorocentrum cordatum</name>
    <dbReference type="NCBI Taxonomy" id="2364126"/>
    <lineage>
        <taxon>Eukaryota</taxon>
        <taxon>Sar</taxon>
        <taxon>Alveolata</taxon>
        <taxon>Dinophyceae</taxon>
        <taxon>Prorocentrales</taxon>
        <taxon>Prorocentraceae</taxon>
        <taxon>Prorocentrum</taxon>
    </lineage>
</organism>
<evidence type="ECO:0000313" key="4">
    <source>
        <dbReference type="Proteomes" id="UP001189429"/>
    </source>
</evidence>
<sequence length="344" mass="37793">MGCAHAALLLSCFGRVVSITKVTEHLDVTILAVGSSGGGKSTLLNSMGSGKDAFRVCTGTDICTKRVSSNDYLKDVSGADGTKHQVRLTLVDSPGFPNPKGIVDAYDAVIYATRRALNAVVWVVKPDRTGSASAELLRNRVFLQEFNQLRVPIFLVVNAHDDFEVDAKSLASRISSLREFGEECAQNAGLSIAGRFVSLNKTDLEQTAQAVLRRAMPLEPHKSFLRSWHPEDVAAEVITNGKDTRLKQLEEHVATLQALKPSLFLQAMRGNIDFHPFWTDEDRRGITDDTTYLEKRIGDLRREQADLESVDASEVARLLRSEWSAKAKAVGAAMPTVDKKRVEL</sequence>
<feature type="signal peptide" evidence="1">
    <location>
        <begin position="1"/>
        <end position="18"/>
    </location>
</feature>
<comment type="caution">
    <text evidence="3">The sequence shown here is derived from an EMBL/GenBank/DDBJ whole genome shotgun (WGS) entry which is preliminary data.</text>
</comment>
<accession>A0ABN9TWJ0</accession>
<proteinExistence type="predicted"/>
<feature type="domain" description="G" evidence="2">
    <location>
        <begin position="30"/>
        <end position="158"/>
    </location>
</feature>
<protein>
    <recommendedName>
        <fullName evidence="2">G domain-containing protein</fullName>
    </recommendedName>
</protein>
<dbReference type="SUPFAM" id="SSF52540">
    <property type="entry name" value="P-loop containing nucleoside triphosphate hydrolases"/>
    <property type="match status" value="1"/>
</dbReference>
<evidence type="ECO:0000256" key="1">
    <source>
        <dbReference type="SAM" id="SignalP"/>
    </source>
</evidence>
<reference evidence="3" key="1">
    <citation type="submission" date="2023-10" db="EMBL/GenBank/DDBJ databases">
        <authorList>
            <person name="Chen Y."/>
            <person name="Shah S."/>
            <person name="Dougan E. K."/>
            <person name="Thang M."/>
            <person name="Chan C."/>
        </authorList>
    </citation>
    <scope>NUCLEOTIDE SEQUENCE [LARGE SCALE GENOMIC DNA]</scope>
</reference>
<name>A0ABN9TWJ0_9DINO</name>
<dbReference type="Gene3D" id="3.40.50.300">
    <property type="entry name" value="P-loop containing nucleotide triphosphate hydrolases"/>
    <property type="match status" value="1"/>
</dbReference>
<dbReference type="CDD" id="cd00882">
    <property type="entry name" value="Ras_like_GTPase"/>
    <property type="match status" value="1"/>
</dbReference>
<dbReference type="Pfam" id="PF01926">
    <property type="entry name" value="MMR_HSR1"/>
    <property type="match status" value="1"/>
</dbReference>
<keyword evidence="1" id="KW-0732">Signal</keyword>
<dbReference type="EMBL" id="CAUYUJ010015171">
    <property type="protein sequence ID" value="CAK0850662.1"/>
    <property type="molecule type" value="Genomic_DNA"/>
</dbReference>
<keyword evidence="4" id="KW-1185">Reference proteome</keyword>
<dbReference type="InterPro" id="IPR006073">
    <property type="entry name" value="GTP-bd"/>
</dbReference>
<dbReference type="InterPro" id="IPR027417">
    <property type="entry name" value="P-loop_NTPase"/>
</dbReference>
<evidence type="ECO:0000313" key="3">
    <source>
        <dbReference type="EMBL" id="CAK0850662.1"/>
    </source>
</evidence>
<evidence type="ECO:0000259" key="2">
    <source>
        <dbReference type="Pfam" id="PF01926"/>
    </source>
</evidence>
<feature type="chain" id="PRO_5047317787" description="G domain-containing protein" evidence="1">
    <location>
        <begin position="19"/>
        <end position="344"/>
    </location>
</feature>
<dbReference type="Proteomes" id="UP001189429">
    <property type="component" value="Unassembled WGS sequence"/>
</dbReference>
<gene>
    <name evidence="3" type="ORF">PCOR1329_LOCUS43011</name>
</gene>